<dbReference type="GO" id="GO:0005544">
    <property type="term" value="F:calcium-dependent phospholipid binding"/>
    <property type="evidence" value="ECO:0007669"/>
    <property type="project" value="TreeGrafter"/>
</dbReference>
<dbReference type="Pfam" id="PF01735">
    <property type="entry name" value="PLA2_B"/>
    <property type="match status" value="1"/>
</dbReference>
<dbReference type="GO" id="GO:0046475">
    <property type="term" value="P:glycerophospholipid catabolic process"/>
    <property type="evidence" value="ECO:0007669"/>
    <property type="project" value="TreeGrafter"/>
</dbReference>
<dbReference type="Gene3D" id="3.40.1090.10">
    <property type="entry name" value="Cytosolic phospholipase A2 catalytic domain"/>
    <property type="match status" value="1"/>
</dbReference>
<evidence type="ECO:0000313" key="5">
    <source>
        <dbReference type="EMBL" id="CAB3264922.1"/>
    </source>
</evidence>
<protein>
    <submittedName>
        <fullName evidence="5">Cytosolic phospholipase A2</fullName>
    </submittedName>
</protein>
<dbReference type="InterPro" id="IPR002642">
    <property type="entry name" value="LysoPLipase_cat_dom"/>
</dbReference>
<evidence type="ECO:0000259" key="4">
    <source>
        <dbReference type="PROSITE" id="PS51210"/>
    </source>
</evidence>
<evidence type="ECO:0000256" key="3">
    <source>
        <dbReference type="PROSITE-ProRule" id="PRU00555"/>
    </source>
</evidence>
<dbReference type="PANTHER" id="PTHR10728">
    <property type="entry name" value="CYTOSOLIC PHOSPHOLIPASE A2"/>
    <property type="match status" value="1"/>
</dbReference>
<dbReference type="EMBL" id="LR789060">
    <property type="protein sequence ID" value="CAB3264922.1"/>
    <property type="molecule type" value="mRNA"/>
</dbReference>
<keyword evidence="1 3" id="KW-0378">Hydrolase</keyword>
<gene>
    <name evidence="5" type="primary">Pla2g4c-003</name>
</gene>
<organism evidence="5">
    <name type="scientific">Phallusia mammillata</name>
    <dbReference type="NCBI Taxonomy" id="59560"/>
    <lineage>
        <taxon>Eukaryota</taxon>
        <taxon>Metazoa</taxon>
        <taxon>Chordata</taxon>
        <taxon>Tunicata</taxon>
        <taxon>Ascidiacea</taxon>
        <taxon>Phlebobranchia</taxon>
        <taxon>Ascidiidae</taxon>
        <taxon>Phallusia</taxon>
    </lineage>
</organism>
<dbReference type="GO" id="GO:0047498">
    <property type="term" value="F:calcium-dependent phospholipase A2 activity"/>
    <property type="evidence" value="ECO:0007669"/>
    <property type="project" value="TreeGrafter"/>
</dbReference>
<accession>A0A6F9DN93</accession>
<proteinExistence type="evidence at transcript level"/>
<sequence>MSQLRTSVADGKVPYPLFTSAHFEGDIASSEFRVHIENTPHEISMPRFGVNIATKHFGSHWDEGVVTRECPEFPLHYYIGSCGCAFSVLGETFMAYGSEADPRLLAWIDALKQEDFQPPSDTMANESRQTESKKGGLNLAKIPIIGEIVEKMASDRTSVVNRTSLVNNVFHNLTEELPFVYDDPADRADLLCPDVQDIVRKLGPRYQKDVDRENEHFSVCDAGIVQNVNVEPFLKTSRFSDLIIVFDMNGYKSDEDFDYMPIIQSAVHASRNGLPFPPIQVKRLVHEAPAEFLVFEGSIDDCPTILWFTLCNKNFKEIKDYEPKIPFDETMNDGRPFNDFPVYSSGTNFGTIQFEYSELHFQQLHELMYHNVTSCMPVSQCS</sequence>
<dbReference type="AlphaFoldDB" id="A0A6F9DN93"/>
<evidence type="ECO:0000256" key="2">
    <source>
        <dbReference type="ARBA" id="ARBA00023098"/>
    </source>
</evidence>
<dbReference type="PANTHER" id="PTHR10728:SF40">
    <property type="entry name" value="PATATIN FAMILY PROTEIN"/>
    <property type="match status" value="1"/>
</dbReference>
<keyword evidence="3" id="KW-0442">Lipid degradation</keyword>
<dbReference type="GO" id="GO:0005509">
    <property type="term" value="F:calcium ion binding"/>
    <property type="evidence" value="ECO:0007669"/>
    <property type="project" value="TreeGrafter"/>
</dbReference>
<keyword evidence="2 3" id="KW-0443">Lipid metabolism</keyword>
<dbReference type="InterPro" id="IPR016035">
    <property type="entry name" value="Acyl_Trfase/lysoPLipase"/>
</dbReference>
<feature type="domain" description="PLA2c" evidence="4">
    <location>
        <begin position="1"/>
        <end position="382"/>
    </location>
</feature>
<dbReference type="SUPFAM" id="SSF52151">
    <property type="entry name" value="FabD/lysophospholipase-like"/>
    <property type="match status" value="1"/>
</dbReference>
<name>A0A6F9DN93_9ASCI</name>
<dbReference type="PROSITE" id="PS51210">
    <property type="entry name" value="PLA2C"/>
    <property type="match status" value="1"/>
</dbReference>
<reference evidence="5" key="1">
    <citation type="submission" date="2020-04" db="EMBL/GenBank/DDBJ databases">
        <authorList>
            <person name="Neveu A P."/>
        </authorList>
    </citation>
    <scope>NUCLEOTIDE SEQUENCE</scope>
    <source>
        <tissue evidence="5">Whole embryo</tissue>
    </source>
</reference>
<evidence type="ECO:0000256" key="1">
    <source>
        <dbReference type="ARBA" id="ARBA00022801"/>
    </source>
</evidence>
<dbReference type="GO" id="GO:0005829">
    <property type="term" value="C:cytosol"/>
    <property type="evidence" value="ECO:0007669"/>
    <property type="project" value="TreeGrafter"/>
</dbReference>